<dbReference type="Proteomes" id="UP000051008">
    <property type="component" value="Unassembled WGS sequence"/>
</dbReference>
<reference evidence="5 6" key="1">
    <citation type="journal article" date="2015" name="Genome Announc.">
        <title>Expanding the biotechnology potential of lactobacilli through comparative genomics of 213 strains and associated genera.</title>
        <authorList>
            <person name="Sun Z."/>
            <person name="Harris H.M."/>
            <person name="McCann A."/>
            <person name="Guo C."/>
            <person name="Argimon S."/>
            <person name="Zhang W."/>
            <person name="Yang X."/>
            <person name="Jeffery I.B."/>
            <person name="Cooney J.C."/>
            <person name="Kagawa T.F."/>
            <person name="Liu W."/>
            <person name="Song Y."/>
            <person name="Salvetti E."/>
            <person name="Wrobel A."/>
            <person name="Rasinkangas P."/>
            <person name="Parkhill J."/>
            <person name="Rea M.C."/>
            <person name="O'Sullivan O."/>
            <person name="Ritari J."/>
            <person name="Douillard F.P."/>
            <person name="Paul Ross R."/>
            <person name="Yang R."/>
            <person name="Briner A.E."/>
            <person name="Felis G.E."/>
            <person name="de Vos W.M."/>
            <person name="Barrangou R."/>
            <person name="Klaenhammer T.R."/>
            <person name="Caufield P.W."/>
            <person name="Cui Y."/>
            <person name="Zhang H."/>
            <person name="O'Toole P.W."/>
        </authorList>
    </citation>
    <scope>NUCLEOTIDE SEQUENCE [LARGE SCALE GENOMIC DNA]</scope>
    <source>
        <strain evidence="5 6">DSM 20509</strain>
    </source>
</reference>
<dbReference type="OrthoDB" id="9796186at2"/>
<dbReference type="InterPro" id="IPR046335">
    <property type="entry name" value="LacI/GalR-like_sensor"/>
</dbReference>
<sequence>MVTLADVAKEAHVSKMTVSRVINHPEKVTKELQKIVFEAMAKLDYQPNLAARALASHKTRIIKLFILEEMSVVEPYYMTLLVGISKQLEKHGYTLQVTPKLELNPGLCDGYIITGLRELDYSKLAAFHKPLILFGDNRHGYDFVDNDNYEGLRLATHYALKCGYEHLVYVGTDIEEPFELKRRQGYLDVLAESKLQSELYFCANHSHVAANLIKAKVAQWQANTCFICASDRIALGVSRALKASGKAVGEDFGVIGHDGVFLDQVGDLTTIKQPILEMGQALVEILLAKINGQDSSNYQRIYKSKLVVRTSTRKETDAYATNHLSDLS</sequence>
<dbReference type="PATRIC" id="fig|1423718.3.peg.474"/>
<dbReference type="SMART" id="SM00354">
    <property type="entry name" value="HTH_LACI"/>
    <property type="match status" value="1"/>
</dbReference>
<dbReference type="PANTHER" id="PTHR30146">
    <property type="entry name" value="LACI-RELATED TRANSCRIPTIONAL REPRESSOR"/>
    <property type="match status" value="1"/>
</dbReference>
<dbReference type="GO" id="GO:0000976">
    <property type="term" value="F:transcription cis-regulatory region binding"/>
    <property type="evidence" value="ECO:0007669"/>
    <property type="project" value="TreeGrafter"/>
</dbReference>
<evidence type="ECO:0000313" key="5">
    <source>
        <dbReference type="EMBL" id="KRM63420.1"/>
    </source>
</evidence>
<evidence type="ECO:0000256" key="1">
    <source>
        <dbReference type="ARBA" id="ARBA00023015"/>
    </source>
</evidence>
<dbReference type="CDD" id="cd01392">
    <property type="entry name" value="HTH_LacI"/>
    <property type="match status" value="1"/>
</dbReference>
<dbReference type="Pfam" id="PF00356">
    <property type="entry name" value="LacI"/>
    <property type="match status" value="1"/>
</dbReference>
<dbReference type="SUPFAM" id="SSF47413">
    <property type="entry name" value="lambda repressor-like DNA-binding domains"/>
    <property type="match status" value="1"/>
</dbReference>
<dbReference type="PRINTS" id="PR00036">
    <property type="entry name" value="HTHLACI"/>
</dbReference>
<keyword evidence="3" id="KW-0804">Transcription</keyword>
<accession>A0A0R2AKA4</accession>
<proteinExistence type="predicted"/>
<gene>
    <name evidence="5" type="ORF">FC14_GL000455</name>
</gene>
<name>A0A0R2AKA4_9LACO</name>
<dbReference type="PROSITE" id="PS00356">
    <property type="entry name" value="HTH_LACI_1"/>
    <property type="match status" value="1"/>
</dbReference>
<dbReference type="Gene3D" id="3.40.50.2300">
    <property type="match status" value="2"/>
</dbReference>
<dbReference type="AlphaFoldDB" id="A0A0R2AKA4"/>
<dbReference type="GO" id="GO:0003700">
    <property type="term" value="F:DNA-binding transcription factor activity"/>
    <property type="evidence" value="ECO:0007669"/>
    <property type="project" value="TreeGrafter"/>
</dbReference>
<dbReference type="RefSeq" id="WP_056977092.1">
    <property type="nucleotide sequence ID" value="NZ_AYYP01000061.1"/>
</dbReference>
<evidence type="ECO:0000259" key="4">
    <source>
        <dbReference type="PROSITE" id="PS50932"/>
    </source>
</evidence>
<dbReference type="InterPro" id="IPR000843">
    <property type="entry name" value="HTH_LacI"/>
</dbReference>
<organism evidence="5 6">
    <name type="scientific">Ligilactobacillus agilis DSM 20509</name>
    <dbReference type="NCBI Taxonomy" id="1423718"/>
    <lineage>
        <taxon>Bacteria</taxon>
        <taxon>Bacillati</taxon>
        <taxon>Bacillota</taxon>
        <taxon>Bacilli</taxon>
        <taxon>Lactobacillales</taxon>
        <taxon>Lactobacillaceae</taxon>
        <taxon>Ligilactobacillus</taxon>
    </lineage>
</organism>
<feature type="domain" description="HTH lacI-type" evidence="4">
    <location>
        <begin position="2"/>
        <end position="56"/>
    </location>
</feature>
<dbReference type="PROSITE" id="PS50932">
    <property type="entry name" value="HTH_LACI_2"/>
    <property type="match status" value="1"/>
</dbReference>
<dbReference type="InterPro" id="IPR010982">
    <property type="entry name" value="Lambda_DNA-bd_dom_sf"/>
</dbReference>
<keyword evidence="2" id="KW-0238">DNA-binding</keyword>
<dbReference type="InterPro" id="IPR028082">
    <property type="entry name" value="Peripla_BP_I"/>
</dbReference>
<keyword evidence="1" id="KW-0805">Transcription regulation</keyword>
<dbReference type="EMBL" id="AYYP01000061">
    <property type="protein sequence ID" value="KRM63420.1"/>
    <property type="molecule type" value="Genomic_DNA"/>
</dbReference>
<dbReference type="Gene3D" id="1.10.260.40">
    <property type="entry name" value="lambda repressor-like DNA-binding domains"/>
    <property type="match status" value="1"/>
</dbReference>
<dbReference type="Pfam" id="PF13377">
    <property type="entry name" value="Peripla_BP_3"/>
    <property type="match status" value="1"/>
</dbReference>
<dbReference type="PANTHER" id="PTHR30146:SF154">
    <property type="entry name" value="TRANSCRIPTION REGULATOR, MEMBER OF GALR FAMILY"/>
    <property type="match status" value="1"/>
</dbReference>
<evidence type="ECO:0000313" key="6">
    <source>
        <dbReference type="Proteomes" id="UP000051008"/>
    </source>
</evidence>
<evidence type="ECO:0000256" key="3">
    <source>
        <dbReference type="ARBA" id="ARBA00023163"/>
    </source>
</evidence>
<keyword evidence="6" id="KW-1185">Reference proteome</keyword>
<comment type="caution">
    <text evidence="5">The sequence shown here is derived from an EMBL/GenBank/DDBJ whole genome shotgun (WGS) entry which is preliminary data.</text>
</comment>
<protein>
    <recommendedName>
        <fullName evidence="4">HTH lacI-type domain-containing protein</fullName>
    </recommendedName>
</protein>
<evidence type="ECO:0000256" key="2">
    <source>
        <dbReference type="ARBA" id="ARBA00023125"/>
    </source>
</evidence>
<dbReference type="SUPFAM" id="SSF53822">
    <property type="entry name" value="Periplasmic binding protein-like I"/>
    <property type="match status" value="1"/>
</dbReference>